<dbReference type="RefSeq" id="XP_075078450.1">
    <property type="nucleotide sequence ID" value="XM_075222349.1"/>
</dbReference>
<organism evidence="1 2">
    <name type="scientific">Nicotiana tabacum</name>
    <name type="common">Common tobacco</name>
    <dbReference type="NCBI Taxonomy" id="4097"/>
    <lineage>
        <taxon>Eukaryota</taxon>
        <taxon>Viridiplantae</taxon>
        <taxon>Streptophyta</taxon>
        <taxon>Embryophyta</taxon>
        <taxon>Tracheophyta</taxon>
        <taxon>Spermatophyta</taxon>
        <taxon>Magnoliopsida</taxon>
        <taxon>eudicotyledons</taxon>
        <taxon>Gunneridae</taxon>
        <taxon>Pentapetalae</taxon>
        <taxon>asterids</taxon>
        <taxon>lamiids</taxon>
        <taxon>Solanales</taxon>
        <taxon>Solanaceae</taxon>
        <taxon>Nicotianoideae</taxon>
        <taxon>Nicotianeae</taxon>
        <taxon>Nicotiana</taxon>
    </lineage>
</organism>
<dbReference type="Proteomes" id="UP000790787">
    <property type="component" value="Chromosome 1"/>
</dbReference>
<keyword evidence="1" id="KW-1185">Reference proteome</keyword>
<reference evidence="1" key="1">
    <citation type="journal article" date="2014" name="Nat. Commun.">
        <title>The tobacco genome sequence and its comparison with those of tomato and potato.</title>
        <authorList>
            <person name="Sierro N."/>
            <person name="Battey J.N."/>
            <person name="Ouadi S."/>
            <person name="Bakaher N."/>
            <person name="Bovet L."/>
            <person name="Willig A."/>
            <person name="Goepfert S."/>
            <person name="Peitsch M.C."/>
            <person name="Ivanov N.V."/>
        </authorList>
    </citation>
    <scope>NUCLEOTIDE SEQUENCE [LARGE SCALE GENOMIC DNA]</scope>
</reference>
<evidence type="ECO:0000313" key="2">
    <source>
        <dbReference type="RefSeq" id="XP_075078450.1"/>
    </source>
</evidence>
<proteinExistence type="predicted"/>
<name>A0AC58S0D9_TOBAC</name>
<reference evidence="2" key="2">
    <citation type="submission" date="2025-08" db="UniProtKB">
        <authorList>
            <consortium name="RefSeq"/>
        </authorList>
    </citation>
    <scope>IDENTIFICATION</scope>
    <source>
        <tissue evidence="2">Leaf</tissue>
    </source>
</reference>
<accession>A0AC58S0D9</accession>
<protein>
    <submittedName>
        <fullName evidence="2">Uncharacterized protein LOC142164377</fullName>
    </submittedName>
</protein>
<gene>
    <name evidence="2" type="primary">LOC142164377</name>
</gene>
<evidence type="ECO:0000313" key="1">
    <source>
        <dbReference type="Proteomes" id="UP000790787"/>
    </source>
</evidence>
<sequence length="125" mass="14377">MKDFLTAKVYELWIIVNQGPLTPTNHKSQNEIVPKDPSEFVATDFRMMEKNAKVKKILTCGLGPGEYNRISACSNAKEIWDALQTAHEGTNQGKRSRIELLMRNYEIFFMTESEPIQEMMARFTS</sequence>